<organism evidence="4 5">
    <name type="scientific">Stieleria maiorica</name>
    <dbReference type="NCBI Taxonomy" id="2795974"/>
    <lineage>
        <taxon>Bacteria</taxon>
        <taxon>Pseudomonadati</taxon>
        <taxon>Planctomycetota</taxon>
        <taxon>Planctomycetia</taxon>
        <taxon>Pirellulales</taxon>
        <taxon>Pirellulaceae</taxon>
        <taxon>Stieleria</taxon>
    </lineage>
</organism>
<dbReference type="Pfam" id="PF07969">
    <property type="entry name" value="Amidohydro_3"/>
    <property type="match status" value="1"/>
</dbReference>
<dbReference type="KEGG" id="smam:Mal15_44780"/>
<reference evidence="4 5" key="1">
    <citation type="submission" date="2019-02" db="EMBL/GenBank/DDBJ databases">
        <title>Planctomycetal bacteria perform biofilm scaping via a novel small molecule.</title>
        <authorList>
            <person name="Jeske O."/>
            <person name="Boedeker C."/>
            <person name="Wiegand S."/>
            <person name="Breitling P."/>
            <person name="Kallscheuer N."/>
            <person name="Jogler M."/>
            <person name="Rohde M."/>
            <person name="Petersen J."/>
            <person name="Medema M.H."/>
            <person name="Surup F."/>
            <person name="Jogler C."/>
        </authorList>
    </citation>
    <scope>NUCLEOTIDE SEQUENCE [LARGE SCALE GENOMIC DNA]</scope>
    <source>
        <strain evidence="4 5">Mal15</strain>
    </source>
</reference>
<dbReference type="AlphaFoldDB" id="A0A5B9MNG2"/>
<dbReference type="CDD" id="cd01300">
    <property type="entry name" value="YtcJ_like"/>
    <property type="match status" value="1"/>
</dbReference>
<name>A0A5B9MNG2_9BACT</name>
<proteinExistence type="predicted"/>
<evidence type="ECO:0000313" key="5">
    <source>
        <dbReference type="Proteomes" id="UP000321353"/>
    </source>
</evidence>
<dbReference type="EMBL" id="CP036264">
    <property type="protein sequence ID" value="QEG00408.1"/>
    <property type="molecule type" value="Genomic_DNA"/>
</dbReference>
<dbReference type="InterPro" id="IPR013108">
    <property type="entry name" value="Amidohydro_3"/>
</dbReference>
<keyword evidence="4" id="KW-0378">Hydrolase</keyword>
<evidence type="ECO:0000259" key="3">
    <source>
        <dbReference type="Pfam" id="PF07969"/>
    </source>
</evidence>
<dbReference type="EC" id="3.5.1.91" evidence="4"/>
<feature type="region of interest" description="Disordered" evidence="1">
    <location>
        <begin position="188"/>
        <end position="208"/>
    </location>
</feature>
<evidence type="ECO:0000256" key="2">
    <source>
        <dbReference type="SAM" id="SignalP"/>
    </source>
</evidence>
<dbReference type="InterPro" id="IPR032466">
    <property type="entry name" value="Metal_Hydrolase"/>
</dbReference>
<evidence type="ECO:0000313" key="4">
    <source>
        <dbReference type="EMBL" id="QEG00408.1"/>
    </source>
</evidence>
<dbReference type="Gene3D" id="3.20.20.140">
    <property type="entry name" value="Metal-dependent hydrolases"/>
    <property type="match status" value="1"/>
</dbReference>
<keyword evidence="2" id="KW-0732">Signal</keyword>
<dbReference type="PANTHER" id="PTHR22642">
    <property type="entry name" value="IMIDAZOLONEPROPIONASE"/>
    <property type="match status" value="1"/>
</dbReference>
<feature type="signal peptide" evidence="2">
    <location>
        <begin position="1"/>
        <end position="21"/>
    </location>
</feature>
<evidence type="ECO:0000256" key="1">
    <source>
        <dbReference type="SAM" id="MobiDB-lite"/>
    </source>
</evidence>
<dbReference type="SUPFAM" id="SSF51556">
    <property type="entry name" value="Metallo-dependent hydrolases"/>
    <property type="match status" value="1"/>
</dbReference>
<dbReference type="PANTHER" id="PTHR22642:SF2">
    <property type="entry name" value="PROTEIN LONG AFTER FAR-RED 3"/>
    <property type="match status" value="1"/>
</dbReference>
<gene>
    <name evidence="4" type="primary">nfdA</name>
    <name evidence="4" type="ORF">Mal15_44780</name>
</gene>
<keyword evidence="5" id="KW-1185">Reference proteome</keyword>
<dbReference type="RefSeq" id="WP_147869655.1">
    <property type="nucleotide sequence ID" value="NZ_CP036264.1"/>
</dbReference>
<feature type="domain" description="Amidohydrolase 3" evidence="3">
    <location>
        <begin position="69"/>
        <end position="571"/>
    </location>
</feature>
<dbReference type="GO" id="GO:0016810">
    <property type="term" value="F:hydrolase activity, acting on carbon-nitrogen (but not peptide) bonds"/>
    <property type="evidence" value="ECO:0007669"/>
    <property type="project" value="InterPro"/>
</dbReference>
<dbReference type="Gene3D" id="3.10.310.70">
    <property type="match status" value="1"/>
</dbReference>
<dbReference type="Gene3D" id="2.30.40.10">
    <property type="entry name" value="Urease, subunit C, domain 1"/>
    <property type="match status" value="1"/>
</dbReference>
<sequence precursor="true">MHLRLAIAALTWCIPTALVPAADLVLRGGKIVTVDPQFRIVQAMAVHDGRIVALGTDEQIAPQIDQQTQIVDLDGRMVLPGLIDSHVHPTGASQYEADHEIPPMETIDDVLSYVRARAAVVPKGEWIVLQQVFITRLREQRFPTRAELDSVAPEHPVWFRTGPDGSANSLALAENGIDRAFAAKHPDQVAVDPASGEPSGVIRRSSSIFKTRSDKSRKSLSQDERDDRLVELLEDYNRWGITGIIDRNCSDSARAQYARLLEANRLTTRVRLSRSLSPGDDLTQIDQRLDEITADPLFKQPDPRLGVIGVKVFEDGGMLTGSAYFTRPWGTSTIYGIVDSRYRGMQFIDDDRLEQLVRRCASRGLAFTAHCQGDAAVEALVDAYARVDQEIPIGPTRSSITHSSFMSPKAIAGAAKLGVGVDLQPAWLYLDARTLVAQFGSERLTHFIPLRSLFAAGVVAGGGSDHMQKIGSLRSVNPYNPFLGMWVAVTRTARWHDEPIHREQALTREQMIRFYTINNAWLMRAEDEIGSLEVGKRADFVVVDRDLLRCSDDEIRDALVESTWLDGRPVYQSQP</sequence>
<dbReference type="SUPFAM" id="SSF51338">
    <property type="entry name" value="Composite domain of metallo-dependent hydrolases"/>
    <property type="match status" value="1"/>
</dbReference>
<dbReference type="Proteomes" id="UP000321353">
    <property type="component" value="Chromosome"/>
</dbReference>
<protein>
    <submittedName>
        <fullName evidence="4">N-substituted formamide deformylase</fullName>
        <ecNumber evidence="4">3.5.1.91</ecNumber>
    </submittedName>
</protein>
<accession>A0A5B9MNG2</accession>
<dbReference type="InterPro" id="IPR033932">
    <property type="entry name" value="YtcJ-like"/>
</dbReference>
<feature type="chain" id="PRO_5022845361" evidence="2">
    <location>
        <begin position="22"/>
        <end position="575"/>
    </location>
</feature>
<dbReference type="InterPro" id="IPR011059">
    <property type="entry name" value="Metal-dep_hydrolase_composite"/>
</dbReference>